<accession>A0A177JMY4</accession>
<dbReference type="GO" id="GO:0004252">
    <property type="term" value="F:serine-type endopeptidase activity"/>
    <property type="evidence" value="ECO:0007669"/>
    <property type="project" value="InterPro"/>
</dbReference>
<reference evidence="8 9" key="1">
    <citation type="submission" date="2016-02" db="EMBL/GenBank/DDBJ databases">
        <authorList>
            <person name="Wen L."/>
            <person name="He K."/>
            <person name="Yang H."/>
        </authorList>
    </citation>
    <scope>NUCLEOTIDE SEQUENCE [LARGE SCALE GENOMIC DNA]</scope>
    <source>
        <strain evidence="8 9">CD09_2</strain>
    </source>
</reference>
<evidence type="ECO:0000259" key="6">
    <source>
        <dbReference type="Pfam" id="PF00326"/>
    </source>
</evidence>
<dbReference type="Gene3D" id="2.130.10.120">
    <property type="entry name" value="Prolyl oligopeptidase, N-terminal domain"/>
    <property type="match status" value="1"/>
</dbReference>
<dbReference type="InterPro" id="IPR023302">
    <property type="entry name" value="Pept_S9A_N"/>
</dbReference>
<dbReference type="EMBL" id="LSTR01000040">
    <property type="protein sequence ID" value="OAH42600.1"/>
    <property type="molecule type" value="Genomic_DNA"/>
</dbReference>
<sequence length="708" mass="78893">MIRTPAWLMASLSIAALSTTAEAQTAPKPPVAAKKPHEVKAPFGATRQDPYYWLRDDSRKNPEMLAYLAAENAYADALLAPTKPLQDKLYAEITGRIKQDDSSVPYRKKGYWYYSRFETGGDYPIVARRKGSMDAPEQILLDEPRMGAGKGYFAVGGKEVSPDDRLLAYAEDLVGRRQYVIRVKTIADGKLLADEIPNAEPDFAWADDSKTIFYVEKDPTTLLGKRVKAHVLGTPVGADRLVYEEKDDSFYMGLKKTTSDKFVCIVLQSTVSNEERCAPSANPASFTPLAPRERDFLYSGDNVGGQWTIRTNWQAPNYRLMTVSDADAAKGRAAWTDIVPTSASVFIENFQPFDSFLAIEERSEGNKRLRLLTRSGKSSFVNADEPAYAMALDVNAESGTPWVRYTYDSLRTPETTYEVNVDTGERKILKVQEVKGYDPAKYVTERVWATARDGTKVPVSLIYAKDFQKNGSAPLYQYAYGSYGYSTDPAFSPLLPSLLDRGVVYAIAHIRGGQEMGRQWYDDGHLKNKMNSFTDFIDVTRALVDQGYAKKGRVAAMGGSAGGLLMGAVANMAPQDYKAIIAQVPFVDVVTTMLDPTIPLTTGEYDEWGNPEQQSWYDVMLAYSPYDHVEAKAYPSLFVGTGLWDSQVQYYEPTKWVAKLRATKTDSNPLVFRINMEAGHGGKSGRFRRYRDQAEYSAFALEQLGVAQ</sequence>
<keyword evidence="4" id="KW-0720">Serine protease</keyword>
<dbReference type="Gene3D" id="3.40.50.1820">
    <property type="entry name" value="alpha/beta hydrolase"/>
    <property type="match status" value="1"/>
</dbReference>
<gene>
    <name evidence="8" type="ORF">AX777_04955</name>
</gene>
<keyword evidence="2" id="KW-0645">Protease</keyword>
<dbReference type="Proteomes" id="UP000077262">
    <property type="component" value="Unassembled WGS sequence"/>
</dbReference>
<keyword evidence="3" id="KW-0378">Hydrolase</keyword>
<dbReference type="Pfam" id="PF00326">
    <property type="entry name" value="Peptidase_S9"/>
    <property type="match status" value="1"/>
</dbReference>
<dbReference type="InterPro" id="IPR002470">
    <property type="entry name" value="Peptidase_S9A"/>
</dbReference>
<evidence type="ECO:0000313" key="8">
    <source>
        <dbReference type="EMBL" id="OAH42600.1"/>
    </source>
</evidence>
<organism evidence="8 9">
    <name type="scientific">Sphingobium yanoikuyae</name>
    <name type="common">Sphingomonas yanoikuyae</name>
    <dbReference type="NCBI Taxonomy" id="13690"/>
    <lineage>
        <taxon>Bacteria</taxon>
        <taxon>Pseudomonadati</taxon>
        <taxon>Pseudomonadota</taxon>
        <taxon>Alphaproteobacteria</taxon>
        <taxon>Sphingomonadales</taxon>
        <taxon>Sphingomonadaceae</taxon>
        <taxon>Sphingobium</taxon>
    </lineage>
</organism>
<feature type="domain" description="Peptidase S9 prolyl oligopeptidase catalytic" evidence="6">
    <location>
        <begin position="491"/>
        <end position="705"/>
    </location>
</feature>
<dbReference type="Pfam" id="PF02897">
    <property type="entry name" value="Peptidase_S9_N"/>
    <property type="match status" value="1"/>
</dbReference>
<keyword evidence="5" id="KW-0732">Signal</keyword>
<protein>
    <submittedName>
        <fullName evidence="8">Peptidase</fullName>
    </submittedName>
</protein>
<dbReference type="PRINTS" id="PR00862">
    <property type="entry name" value="PROLIGOPTASE"/>
</dbReference>
<dbReference type="InterPro" id="IPR029058">
    <property type="entry name" value="AB_hydrolase_fold"/>
</dbReference>
<name>A0A177JMY4_SPHYA</name>
<dbReference type="InterPro" id="IPR001375">
    <property type="entry name" value="Peptidase_S9_cat"/>
</dbReference>
<evidence type="ECO:0000256" key="4">
    <source>
        <dbReference type="ARBA" id="ARBA00022825"/>
    </source>
</evidence>
<evidence type="ECO:0000313" key="9">
    <source>
        <dbReference type="Proteomes" id="UP000077262"/>
    </source>
</evidence>
<evidence type="ECO:0000259" key="7">
    <source>
        <dbReference type="Pfam" id="PF02897"/>
    </source>
</evidence>
<feature type="chain" id="PRO_5008065133" evidence="5">
    <location>
        <begin position="24"/>
        <end position="708"/>
    </location>
</feature>
<evidence type="ECO:0000256" key="5">
    <source>
        <dbReference type="SAM" id="SignalP"/>
    </source>
</evidence>
<dbReference type="SUPFAM" id="SSF50993">
    <property type="entry name" value="Peptidase/esterase 'gauge' domain"/>
    <property type="match status" value="1"/>
</dbReference>
<proteinExistence type="inferred from homology"/>
<dbReference type="InterPro" id="IPR051543">
    <property type="entry name" value="Serine_Peptidase_S9A"/>
</dbReference>
<dbReference type="PANTHER" id="PTHR11757">
    <property type="entry name" value="PROTEASE FAMILY S9A OLIGOPEPTIDASE"/>
    <property type="match status" value="1"/>
</dbReference>
<dbReference type="RefSeq" id="WP_063976581.1">
    <property type="nucleotide sequence ID" value="NZ_LSTR01000040.1"/>
</dbReference>
<feature type="domain" description="Peptidase S9A N-terminal" evidence="7">
    <location>
        <begin position="30"/>
        <end position="431"/>
    </location>
</feature>
<comment type="caution">
    <text evidence="8">The sequence shown here is derived from an EMBL/GenBank/DDBJ whole genome shotgun (WGS) entry which is preliminary data.</text>
</comment>
<feature type="signal peptide" evidence="5">
    <location>
        <begin position="1"/>
        <end position="23"/>
    </location>
</feature>
<evidence type="ECO:0000256" key="3">
    <source>
        <dbReference type="ARBA" id="ARBA00022801"/>
    </source>
</evidence>
<evidence type="ECO:0000256" key="1">
    <source>
        <dbReference type="ARBA" id="ARBA00005228"/>
    </source>
</evidence>
<evidence type="ECO:0000256" key="2">
    <source>
        <dbReference type="ARBA" id="ARBA00022670"/>
    </source>
</evidence>
<dbReference type="PANTHER" id="PTHR11757:SF19">
    <property type="entry name" value="PROLYL ENDOPEPTIDASE-LIKE"/>
    <property type="match status" value="1"/>
</dbReference>
<dbReference type="SUPFAM" id="SSF53474">
    <property type="entry name" value="alpha/beta-Hydrolases"/>
    <property type="match status" value="1"/>
</dbReference>
<comment type="similarity">
    <text evidence="1">Belongs to the peptidase S9A family.</text>
</comment>
<dbReference type="GO" id="GO:0006508">
    <property type="term" value="P:proteolysis"/>
    <property type="evidence" value="ECO:0007669"/>
    <property type="project" value="UniProtKB-KW"/>
</dbReference>
<dbReference type="OrthoDB" id="9801421at2"/>
<dbReference type="AlphaFoldDB" id="A0A177JMY4"/>